<dbReference type="EMBL" id="JAEDAH010000099">
    <property type="protein sequence ID" value="MCA6065078.1"/>
    <property type="molecule type" value="Genomic_DNA"/>
</dbReference>
<comment type="caution">
    <text evidence="4">The sequence shown here is derived from an EMBL/GenBank/DDBJ whole genome shotgun (WGS) entry which is preliminary data.</text>
</comment>
<evidence type="ECO:0000256" key="2">
    <source>
        <dbReference type="SAM" id="SignalP"/>
    </source>
</evidence>
<evidence type="ECO:0000313" key="4">
    <source>
        <dbReference type="EMBL" id="MCA6065078.1"/>
    </source>
</evidence>
<evidence type="ECO:0000256" key="1">
    <source>
        <dbReference type="ARBA" id="ARBA00022729"/>
    </source>
</evidence>
<accession>A0ABS7ZVC8</accession>
<dbReference type="InterPro" id="IPR027385">
    <property type="entry name" value="Beta-barrel_OMP"/>
</dbReference>
<keyword evidence="5" id="KW-1185">Reference proteome</keyword>
<organism evidence="4 5">
    <name type="scientific">Thalassolituus marinus</name>
    <dbReference type="NCBI Taxonomy" id="671053"/>
    <lineage>
        <taxon>Bacteria</taxon>
        <taxon>Pseudomonadati</taxon>
        <taxon>Pseudomonadota</taxon>
        <taxon>Gammaproteobacteria</taxon>
        <taxon>Oceanospirillales</taxon>
        <taxon>Oceanospirillaceae</taxon>
        <taxon>Thalassolituus</taxon>
    </lineage>
</organism>
<protein>
    <submittedName>
        <fullName evidence="4">Outer membrane beta-barrel protein</fullName>
    </submittedName>
</protein>
<dbReference type="Proteomes" id="UP000714380">
    <property type="component" value="Unassembled WGS sequence"/>
</dbReference>
<keyword evidence="1 2" id="KW-0732">Signal</keyword>
<evidence type="ECO:0000259" key="3">
    <source>
        <dbReference type="Pfam" id="PF13505"/>
    </source>
</evidence>
<feature type="domain" description="Outer membrane protein beta-barrel" evidence="3">
    <location>
        <begin position="6"/>
        <end position="146"/>
    </location>
</feature>
<dbReference type="RefSeq" id="WP_225676671.1">
    <property type="nucleotide sequence ID" value="NZ_JAEDAH010000099.1"/>
</dbReference>
<dbReference type="Pfam" id="PF13505">
    <property type="entry name" value="OMP_b-brl"/>
    <property type="match status" value="1"/>
</dbReference>
<evidence type="ECO:0000313" key="5">
    <source>
        <dbReference type="Proteomes" id="UP000714380"/>
    </source>
</evidence>
<feature type="chain" id="PRO_5047252761" evidence="2">
    <location>
        <begin position="21"/>
        <end position="163"/>
    </location>
</feature>
<reference evidence="4 5" key="1">
    <citation type="submission" date="2020-12" db="EMBL/GenBank/DDBJ databases">
        <title>Novel Thalassolituus-related marine hydrocarbonoclastic bacteria mediated algae-derived hydrocarbons mineralization in twilight zone of the northern South China Sea.</title>
        <authorList>
            <person name="Dong C."/>
        </authorList>
    </citation>
    <scope>NUCLEOTIDE SEQUENCE [LARGE SCALE GENOMIC DNA]</scope>
    <source>
        <strain evidence="4 5">IMCC1826</strain>
    </source>
</reference>
<dbReference type="SUPFAM" id="SSF56925">
    <property type="entry name" value="OMPA-like"/>
    <property type="match status" value="1"/>
</dbReference>
<sequence>MKKMIATGLMMLAVPAVATAEGFDQSKLRLGAGFNNNVIDSPFGGSSIDALGFSLFAGYELDNNMSDVTTSVEAGYNQTEDFINSVDSDVSGLWVAGVAEKNLSEINPRLFAMARLGLDLGDDDGLFLGAGVGMHLNEKVDLRGEYINKDATTVYQISAVLNF</sequence>
<gene>
    <name evidence="4" type="ORF">I9W95_15875</name>
</gene>
<dbReference type="InterPro" id="IPR011250">
    <property type="entry name" value="OMP/PagP_B-barrel"/>
</dbReference>
<name>A0ABS7ZVC8_9GAMM</name>
<feature type="signal peptide" evidence="2">
    <location>
        <begin position="1"/>
        <end position="20"/>
    </location>
</feature>
<proteinExistence type="predicted"/>